<dbReference type="Pfam" id="PF19193">
    <property type="entry name" value="Tectonin"/>
    <property type="match status" value="1"/>
</dbReference>
<feature type="region of interest" description="Disordered" evidence="1">
    <location>
        <begin position="505"/>
        <end position="551"/>
    </location>
</feature>
<dbReference type="InterPro" id="IPR001680">
    <property type="entry name" value="WD40_rpt"/>
</dbReference>
<dbReference type="Pfam" id="PF06462">
    <property type="entry name" value="Hyd_WA"/>
    <property type="match status" value="2"/>
</dbReference>
<dbReference type="GO" id="GO:0005737">
    <property type="term" value="C:cytoplasm"/>
    <property type="evidence" value="ECO:0007669"/>
    <property type="project" value="GOC"/>
</dbReference>
<name>A0AAV2JHD0_KNICA</name>
<dbReference type="PANTHER" id="PTHR23287">
    <property type="entry name" value="RUBY-EYE2-LIKE PROTEIN"/>
    <property type="match status" value="1"/>
</dbReference>
<dbReference type="SUPFAM" id="SSF50978">
    <property type="entry name" value="WD40 repeat-like"/>
    <property type="match status" value="1"/>
</dbReference>
<dbReference type="SMART" id="SM00706">
    <property type="entry name" value="TECPR"/>
    <property type="match status" value="9"/>
</dbReference>
<dbReference type="InterPro" id="IPR009091">
    <property type="entry name" value="RCC1/BLIP-II"/>
</dbReference>
<accession>A0AAV2JHD0</accession>
<protein>
    <recommendedName>
        <fullName evidence="4">Tectonin beta-propeller repeat-containing protein 2</fullName>
    </recommendedName>
</protein>
<feature type="region of interest" description="Disordered" evidence="1">
    <location>
        <begin position="717"/>
        <end position="750"/>
    </location>
</feature>
<dbReference type="GO" id="GO:0032527">
    <property type="term" value="P:protein exit from endoplasmic reticulum"/>
    <property type="evidence" value="ECO:0007669"/>
    <property type="project" value="TreeGrafter"/>
</dbReference>
<dbReference type="InterPro" id="IPR006624">
    <property type="entry name" value="Beta-propeller_rpt_TECPR"/>
</dbReference>
<feature type="compositionally biased region" description="Basic and acidic residues" evidence="1">
    <location>
        <begin position="737"/>
        <end position="747"/>
    </location>
</feature>
<sequence length="1379" mass="151218">MGSERSWCWGDAAQNTGAEKTFTDPRKSSDPLGETPLLFPHLPLEAAVCLHQFALERCQVDARSERCPAVALDPSTRTLKPSARPECPGDPAVTLIMATTQDSVLREFCPLYYLLNTIPTKVQRGFRSVLVYLTSVDCSPDFVAVGSSIGMLYLYCRRQGHMTKYSIEGKTDSLTAVKLLTCFDDLVAVGTASGRVAVFQLVSPLPGRNKQLRRFDVQGLHRGPVTALAWSTNGMKLFSGDDNGRVVFTTLDLDQGECRSVLILEESSAVVQIQYRHQVLLVSTLHRTLLHHQGPDQVQNQVQTSQNQATKTVGTQPRKSSGRFGACFLPSLCKQSDLQIFAARPGLRLWRSNVEGDIQETRLLKALFGSQVPQVALFPRPSLSGGCSPSEKQLGALCCFHQNWLLSWNEYSLYVLDYSTQELVGVLESSGDLVSVSCSENEIFLLKGDRDIIRLSTTPEGVPHSSDYSGRLTSPLTTPLTPTFMPPTGAVETAQSIRTLPIITEGGHQGDEETGEEAREEVELPSRSRSSSVASSVTSHDSPRFCAPIGQEQPELVVTAVKLKRRRRRRRDSGTGQSEDSCSESHFPLDDGGSDRLSLCGLDQNQNQSESSLQQPPDSLPLIQPEPGPDLDPVPQTPDVDLLLECTFSYQQRQNQDNPSDQNCLQDPFLSPESGPDPNQKEPTTEDQMFFSTLSVLDRKPSVSSDDEDIYTRVPPVRHEDTLSPPSNQQPEPVDQSEQREKPKESLSDSWMCYSGPGSGILRLQATDRYLWCLDFKGGLFFSPLSEPGLNWQRFDDNVHQVALSPSGSLLWKVEQRSLVAMACAKASVKGAGQSPVKGAVPSSVKGRRHWYQALEQSVYVDLSEDSAWIIRTNGDLYLQTGLSPDRPCARSVKVETPGVFVQVCVGGGVVWALTEHKAVFYREGVDSLCSEGERWLQDTVSEAQGVEPVCLSLGPGLVWALDSDGRLWFRTGISPSRPQGTDDHWWEVRIWDYAALDQGSLFQSLWSGAGLGSGLGVRGGPVDRVVSFLSQSSQVQPDLICSGLSGVWVGSGRNRIHHHHSGRLTGTFWQNVVPRGTVSSTKWSFIASSAVHPPSSGSFLWLAQSRRDLFCVWDKDGDLRPSSVPLPAEVELCHLSACRDALWALDSHGRVLIRTLTQSCPSGLTWSMLDLSQLGGVRLVSVSCGSQNVWALDSRGQVYFRVGTQALNPSMMLPAWICIEPPVLPVGVLLVQIVNSPSDRWLWALDNRGAVFVRSGLSDEMPVGTAWDHVPGLQVSQILLGLDSVWVRCVNGDVARRIGVSQRNCAGDYWRRSPGTCSCLTVTPGDELWAVTPNGLLSRRLTKLLPQSPDLAPSTIRGPAHSITSLSGDDGDDEWELI</sequence>
<evidence type="ECO:0000313" key="3">
    <source>
        <dbReference type="Proteomes" id="UP001497482"/>
    </source>
</evidence>
<dbReference type="Gene3D" id="2.130.10.10">
    <property type="entry name" value="YVTN repeat-like/Quinoprotein amine dehydrogenase"/>
    <property type="match status" value="1"/>
</dbReference>
<proteinExistence type="predicted"/>
<gene>
    <name evidence="2" type="ORF">KC01_LOCUS7017</name>
</gene>
<keyword evidence="3" id="KW-1185">Reference proteome</keyword>
<dbReference type="SUPFAM" id="SSF50985">
    <property type="entry name" value="RCC1/BLIP-II"/>
    <property type="match status" value="1"/>
</dbReference>
<reference evidence="2 3" key="1">
    <citation type="submission" date="2024-04" db="EMBL/GenBank/DDBJ databases">
        <authorList>
            <person name="Waldvogel A.-M."/>
            <person name="Schoenle A."/>
        </authorList>
    </citation>
    <scope>NUCLEOTIDE SEQUENCE [LARGE SCALE GENOMIC DNA]</scope>
</reference>
<feature type="compositionally biased region" description="Pro residues" evidence="1">
    <location>
        <begin position="624"/>
        <end position="636"/>
    </location>
</feature>
<dbReference type="InterPro" id="IPR036322">
    <property type="entry name" value="WD40_repeat_dom_sf"/>
</dbReference>
<evidence type="ECO:0000313" key="2">
    <source>
        <dbReference type="EMBL" id="CAL1575437.1"/>
    </source>
</evidence>
<feature type="compositionally biased region" description="Low complexity" evidence="1">
    <location>
        <begin position="527"/>
        <end position="540"/>
    </location>
</feature>
<feature type="compositionally biased region" description="Low complexity" evidence="1">
    <location>
        <begin position="604"/>
        <end position="615"/>
    </location>
</feature>
<feature type="region of interest" description="Disordered" evidence="1">
    <location>
        <begin position="458"/>
        <end position="488"/>
    </location>
</feature>
<dbReference type="SMART" id="SM00320">
    <property type="entry name" value="WD40"/>
    <property type="match status" value="3"/>
</dbReference>
<evidence type="ECO:0008006" key="4">
    <source>
        <dbReference type="Google" id="ProtNLM"/>
    </source>
</evidence>
<dbReference type="EMBL" id="OZ035834">
    <property type="protein sequence ID" value="CAL1575437.1"/>
    <property type="molecule type" value="Genomic_DNA"/>
</dbReference>
<feature type="compositionally biased region" description="Polar residues" evidence="1">
    <location>
        <begin position="648"/>
        <end position="665"/>
    </location>
</feature>
<dbReference type="Proteomes" id="UP001497482">
    <property type="component" value="Chromosome 12"/>
</dbReference>
<feature type="region of interest" description="Disordered" evidence="1">
    <location>
        <begin position="1350"/>
        <end position="1379"/>
    </location>
</feature>
<organism evidence="2 3">
    <name type="scientific">Knipowitschia caucasica</name>
    <name type="common">Caucasian dwarf goby</name>
    <name type="synonym">Pomatoschistus caucasicus</name>
    <dbReference type="NCBI Taxonomy" id="637954"/>
    <lineage>
        <taxon>Eukaryota</taxon>
        <taxon>Metazoa</taxon>
        <taxon>Chordata</taxon>
        <taxon>Craniata</taxon>
        <taxon>Vertebrata</taxon>
        <taxon>Euteleostomi</taxon>
        <taxon>Actinopterygii</taxon>
        <taxon>Neopterygii</taxon>
        <taxon>Teleostei</taxon>
        <taxon>Neoteleostei</taxon>
        <taxon>Acanthomorphata</taxon>
        <taxon>Gobiaria</taxon>
        <taxon>Gobiiformes</taxon>
        <taxon>Gobioidei</taxon>
        <taxon>Gobiidae</taxon>
        <taxon>Gobiinae</taxon>
        <taxon>Knipowitschia</taxon>
    </lineage>
</organism>
<evidence type="ECO:0000256" key="1">
    <source>
        <dbReference type="SAM" id="MobiDB-lite"/>
    </source>
</evidence>
<feature type="compositionally biased region" description="Acidic residues" evidence="1">
    <location>
        <begin position="1370"/>
        <end position="1379"/>
    </location>
</feature>
<dbReference type="PANTHER" id="PTHR23287:SF16">
    <property type="entry name" value="TECTONIN BETA-PROPELLER REPEAT-CONTAINING PROTEIN 2"/>
    <property type="match status" value="1"/>
</dbReference>
<feature type="region of interest" description="Disordered" evidence="1">
    <location>
        <begin position="564"/>
        <end position="686"/>
    </location>
</feature>
<dbReference type="InterPro" id="IPR015943">
    <property type="entry name" value="WD40/YVTN_repeat-like_dom_sf"/>
</dbReference>
<feature type="compositionally biased region" description="Low complexity" evidence="1">
    <location>
        <begin position="472"/>
        <end position="488"/>
    </location>
</feature>